<dbReference type="Gene3D" id="3.30.430.20">
    <property type="entry name" value="Gnk2 domain, C-X8-C-X2-C motif"/>
    <property type="match status" value="2"/>
</dbReference>
<dbReference type="InterPro" id="IPR050581">
    <property type="entry name" value="CRR_secretory_protein"/>
</dbReference>
<evidence type="ECO:0000313" key="10">
    <source>
        <dbReference type="Proteomes" id="UP000682877"/>
    </source>
</evidence>
<name>A0A8S2AG24_ARAAE</name>
<dbReference type="InterPro" id="IPR008974">
    <property type="entry name" value="TRAF-like"/>
</dbReference>
<evidence type="ECO:0000259" key="8">
    <source>
        <dbReference type="PROSITE" id="PS51473"/>
    </source>
</evidence>
<evidence type="ECO:0000259" key="7">
    <source>
        <dbReference type="PROSITE" id="PS50144"/>
    </source>
</evidence>
<dbReference type="EMBL" id="LR999455">
    <property type="protein sequence ID" value="CAE6076650.1"/>
    <property type="molecule type" value="Genomic_DNA"/>
</dbReference>
<reference evidence="9" key="1">
    <citation type="submission" date="2021-01" db="EMBL/GenBank/DDBJ databases">
        <authorList>
            <person name="Bezrukov I."/>
        </authorList>
    </citation>
    <scope>NUCLEOTIDE SEQUENCE</scope>
</reference>
<dbReference type="InterPro" id="IPR002083">
    <property type="entry name" value="MATH/TRAF_dom"/>
</dbReference>
<organism evidence="9 10">
    <name type="scientific">Arabidopsis arenosa</name>
    <name type="common">Sand rock-cress</name>
    <name type="synonym">Cardaminopsis arenosa</name>
    <dbReference type="NCBI Taxonomy" id="38785"/>
    <lineage>
        <taxon>Eukaryota</taxon>
        <taxon>Viridiplantae</taxon>
        <taxon>Streptophyta</taxon>
        <taxon>Embryophyta</taxon>
        <taxon>Tracheophyta</taxon>
        <taxon>Spermatophyta</taxon>
        <taxon>Magnoliopsida</taxon>
        <taxon>eudicotyledons</taxon>
        <taxon>Gunneridae</taxon>
        <taxon>Pentapetalae</taxon>
        <taxon>rosids</taxon>
        <taxon>malvids</taxon>
        <taxon>Brassicales</taxon>
        <taxon>Brassicaceae</taxon>
        <taxon>Camelineae</taxon>
        <taxon>Arabidopsis</taxon>
    </lineage>
</organism>
<dbReference type="Gene3D" id="2.60.210.10">
    <property type="entry name" value="Apoptosis, Tumor Necrosis Factor Receptor Associated Protein 2, Chain A"/>
    <property type="match status" value="1"/>
</dbReference>
<evidence type="ECO:0000256" key="5">
    <source>
        <dbReference type="ARBA" id="ARBA00038515"/>
    </source>
</evidence>
<dbReference type="AlphaFoldDB" id="A0A8S2AG24"/>
<evidence type="ECO:0000256" key="1">
    <source>
        <dbReference type="ARBA" id="ARBA00004613"/>
    </source>
</evidence>
<dbReference type="Proteomes" id="UP000682877">
    <property type="component" value="Chromosome 5"/>
</dbReference>
<dbReference type="Pfam" id="PF01657">
    <property type="entry name" value="Stress-antifung"/>
    <property type="match status" value="2"/>
</dbReference>
<keyword evidence="4" id="KW-0677">Repeat</keyword>
<dbReference type="InterPro" id="IPR002902">
    <property type="entry name" value="GNK2"/>
</dbReference>
<feature type="region of interest" description="Disordered" evidence="6">
    <location>
        <begin position="66"/>
        <end position="140"/>
    </location>
</feature>
<dbReference type="PROSITE" id="PS51473">
    <property type="entry name" value="GNK2"/>
    <property type="match status" value="2"/>
</dbReference>
<proteinExistence type="inferred from homology"/>
<accession>A0A8S2AG24</accession>
<dbReference type="PANTHER" id="PTHR32411">
    <property type="entry name" value="CYSTEINE-RICH REPEAT SECRETORY PROTEIN 38-RELATED"/>
    <property type="match status" value="1"/>
</dbReference>
<feature type="domain" description="MATH" evidence="7">
    <location>
        <begin position="1"/>
        <end position="49"/>
    </location>
</feature>
<feature type="compositionally biased region" description="Acidic residues" evidence="6">
    <location>
        <begin position="79"/>
        <end position="132"/>
    </location>
</feature>
<dbReference type="InterPro" id="IPR038408">
    <property type="entry name" value="GNK2_sf"/>
</dbReference>
<dbReference type="PANTHER" id="PTHR32411:SF52">
    <property type="entry name" value="CYSTEINE-RICH REPEAT SECRETORY PROTEIN 61-RELATED"/>
    <property type="match status" value="1"/>
</dbReference>
<dbReference type="PROSITE" id="PS50144">
    <property type="entry name" value="MATH"/>
    <property type="match status" value="1"/>
</dbReference>
<comment type="similarity">
    <text evidence="5">Belongs to the cysteine-rich repeat secretory protein family.</text>
</comment>
<keyword evidence="2" id="KW-0964">Secreted</keyword>
<keyword evidence="3" id="KW-0732">Signal</keyword>
<sequence>MFVHMAEGQHWFDANDYGSGFNEFLPLYKIHARGNGFLVRNKLIIVAEVQILPAIGVPKDTVKITEPLSCREGNQATDASEEDSDEDASEEDLDDDDESEERLDDDDESEEDLDDDDDDDDASSPVSDDEGQEICPLNQLNAWNKASRSVGNRGMNCNNVVVSDADTDDAAKEDLFEDGTVEEDPDDDASSLHQLKSMLDTSKTVENGGSGCNNKAPVFDTWINDFLKEITQPAKETMDVNGFQVLTSQVQSVRQIFKRHPDTAIGKYKPKSPYEENLNFIINDMYKDTFVRGFVYAYHGDDPNTVYILLQCRGDSYGPECGSCLTTASSELRRRCPMNKAGIVWFDKCLLKFSPTAFFEKIDDKNKFYMYSTKKVSDPASFNAKTKALLTELTTKATRRSDKLLLYETGEMKLGKMKLYGMVQCTRDLWFTVCKTCLDKIIGELPKCCDGKEGGRVVSGSCNFRYEIYPFLDTVR</sequence>
<dbReference type="CDD" id="cd23509">
    <property type="entry name" value="Gnk2-like"/>
    <property type="match status" value="2"/>
</dbReference>
<dbReference type="GO" id="GO:0005576">
    <property type="term" value="C:extracellular region"/>
    <property type="evidence" value="ECO:0007669"/>
    <property type="project" value="UniProtKB-SubCell"/>
</dbReference>
<evidence type="ECO:0000256" key="2">
    <source>
        <dbReference type="ARBA" id="ARBA00022525"/>
    </source>
</evidence>
<evidence type="ECO:0000256" key="3">
    <source>
        <dbReference type="ARBA" id="ARBA00022729"/>
    </source>
</evidence>
<evidence type="ECO:0000256" key="4">
    <source>
        <dbReference type="ARBA" id="ARBA00022737"/>
    </source>
</evidence>
<keyword evidence="10" id="KW-1185">Reference proteome</keyword>
<dbReference type="FunFam" id="3.30.430.20:FF:000002">
    <property type="entry name" value="Cysteine-rich receptor-like protein kinase 10"/>
    <property type="match status" value="1"/>
</dbReference>
<gene>
    <name evidence="9" type="ORF">AARE701A_LOCUS13711</name>
</gene>
<evidence type="ECO:0000313" key="9">
    <source>
        <dbReference type="EMBL" id="CAE6076650.1"/>
    </source>
</evidence>
<feature type="domain" description="Gnk2-homologous" evidence="8">
    <location>
        <begin position="364"/>
        <end position="471"/>
    </location>
</feature>
<protein>
    <submittedName>
        <fullName evidence="9">Uncharacterized protein</fullName>
    </submittedName>
</protein>
<feature type="domain" description="Gnk2-homologous" evidence="8">
    <location>
        <begin position="256"/>
        <end position="358"/>
    </location>
</feature>
<comment type="subcellular location">
    <subcellularLocation>
        <location evidence="1">Secreted</location>
    </subcellularLocation>
</comment>
<evidence type="ECO:0000256" key="6">
    <source>
        <dbReference type="SAM" id="MobiDB-lite"/>
    </source>
</evidence>
<dbReference type="SUPFAM" id="SSF49599">
    <property type="entry name" value="TRAF domain-like"/>
    <property type="match status" value="1"/>
</dbReference>